<dbReference type="Proteomes" id="UP000276128">
    <property type="component" value="Unassembled WGS sequence"/>
</dbReference>
<sequence>MKSKKVSAAALGLAVILTASGCSGEKAASDAKPTQASDKPADTSKTLEISWVGQGARGKIEDNNKVQQMIEKKFNVKLKNRKLDVNNKEQKNLMVASGELPDIAFMDSPEKLYSDAVTRSISKDMITKYAPNYAKVLNDLPTGWKVNQVPGKQGEYYALTGYKQDWDNLTWGQVYRLDWMEKLGFKPKDDIIPVATSGGAERIFFSKQAFTLEEEQKMFEAFANNDPDGNGKKDTYGLLLNNSDASWALNTEAGAFGFGWDYNLEENGKVVGYAISQNYKEFLTYMASLNKKGYIDPEFTTLNRAKSWEKFAAGKYGAAQVQVQAAGMVPFTFNRPPGNLVLKDPTAKFLFTPPPIGPKGQQGSAAYTPVDGLGYAMVIKKDVSDEKLARILQIFDYLNLDKDGLMLSAFGEEGKDYTWEAEPYKSAVIPKQTAEADREKDGIGYYNLPIQLGNVNAYYSNAAVSKLTDLYFGVEAGRNIAYRPFKWDYFNQTKYNELNTKYAAKLKTITDEFLFKAITGELNVDSAWDAYVKNWRSSGGDELLAELEKAPKVADLRKK</sequence>
<name>A0A430JGV0_9BACL</name>
<organism evidence="3 4">
    <name type="scientific">Paenibacillus whitsoniae</name>
    <dbReference type="NCBI Taxonomy" id="2496558"/>
    <lineage>
        <taxon>Bacteria</taxon>
        <taxon>Bacillati</taxon>
        <taxon>Bacillota</taxon>
        <taxon>Bacilli</taxon>
        <taxon>Bacillales</taxon>
        <taxon>Paenibacillaceae</taxon>
        <taxon>Paenibacillus</taxon>
    </lineage>
</organism>
<reference evidence="3 4" key="1">
    <citation type="submission" date="2018-12" db="EMBL/GenBank/DDBJ databases">
        <title>Bacillus ochoae sp. nov., Paenibacillus whitsoniae sp. nov., Paenibacillus spiritus sp. nov. Isolated from the Mars Exploration Rover during spacecraft assembly.</title>
        <authorList>
            <person name="Seuylemezian A."/>
            <person name="Vaishampayan P."/>
        </authorList>
    </citation>
    <scope>NUCLEOTIDE SEQUENCE [LARGE SCALE GENOMIC DNA]</scope>
    <source>
        <strain evidence="3 4">MER 54</strain>
    </source>
</reference>
<protein>
    <submittedName>
        <fullName evidence="3">ABC transporter substrate-binding protein</fullName>
    </submittedName>
</protein>
<comment type="caution">
    <text evidence="3">The sequence shown here is derived from an EMBL/GenBank/DDBJ whole genome shotgun (WGS) entry which is preliminary data.</text>
</comment>
<dbReference type="PROSITE" id="PS51257">
    <property type="entry name" value="PROKAR_LIPOPROTEIN"/>
    <property type="match status" value="1"/>
</dbReference>
<dbReference type="OrthoDB" id="9787283at2"/>
<dbReference type="SUPFAM" id="SSF53850">
    <property type="entry name" value="Periplasmic binding protein-like II"/>
    <property type="match status" value="1"/>
</dbReference>
<keyword evidence="2" id="KW-0732">Signal</keyword>
<accession>A0A430JGV0</accession>
<evidence type="ECO:0000256" key="1">
    <source>
        <dbReference type="SAM" id="MobiDB-lite"/>
    </source>
</evidence>
<feature type="signal peptide" evidence="2">
    <location>
        <begin position="1"/>
        <end position="21"/>
    </location>
</feature>
<evidence type="ECO:0000313" key="4">
    <source>
        <dbReference type="Proteomes" id="UP000276128"/>
    </source>
</evidence>
<keyword evidence="4" id="KW-1185">Reference proteome</keyword>
<dbReference type="RefSeq" id="WP_126140853.1">
    <property type="nucleotide sequence ID" value="NZ_RXHU01000022.1"/>
</dbReference>
<feature type="chain" id="PRO_5039288935" evidence="2">
    <location>
        <begin position="22"/>
        <end position="559"/>
    </location>
</feature>
<evidence type="ECO:0000313" key="3">
    <source>
        <dbReference type="EMBL" id="RTE10271.1"/>
    </source>
</evidence>
<gene>
    <name evidence="3" type="ORF">EJQ19_08925</name>
</gene>
<dbReference type="Gene3D" id="3.40.190.10">
    <property type="entry name" value="Periplasmic binding protein-like II"/>
    <property type="match status" value="2"/>
</dbReference>
<feature type="region of interest" description="Disordered" evidence="1">
    <location>
        <begin position="23"/>
        <end position="45"/>
    </location>
</feature>
<dbReference type="AlphaFoldDB" id="A0A430JGV0"/>
<proteinExistence type="predicted"/>
<feature type="compositionally biased region" description="Polar residues" evidence="1">
    <location>
        <begin position="32"/>
        <end position="45"/>
    </location>
</feature>
<evidence type="ECO:0000256" key="2">
    <source>
        <dbReference type="SAM" id="SignalP"/>
    </source>
</evidence>
<dbReference type="EMBL" id="RXHU01000022">
    <property type="protein sequence ID" value="RTE10271.1"/>
    <property type="molecule type" value="Genomic_DNA"/>
</dbReference>